<sequence>MPNDRISPLEVVLGNILGEESPSRPDQKAVSFRIDFDNYVNLCALQSITPKGVSRNQLLNDLLAVAIDQVSSALPDGVSDAYEESVAYHEQALNELLAIEGHL</sequence>
<protein>
    <submittedName>
        <fullName evidence="1">Uncharacterized protein</fullName>
    </submittedName>
</protein>
<dbReference type="AlphaFoldDB" id="A0A0H5Q0V1"/>
<reference evidence="1" key="1">
    <citation type="submission" date="2015-06" db="EMBL/GenBank/DDBJ databases">
        <authorList>
            <person name="Joergensen T."/>
        </authorList>
    </citation>
    <scope>NUCLEOTIDE SEQUENCE</scope>
    <source>
        <plasmid evidence="1">pRGRH0636</plasmid>
    </source>
</reference>
<geneLocation type="plasmid" evidence="1">
    <name>pRGRH0636</name>
</geneLocation>
<reference evidence="1" key="2">
    <citation type="submission" date="2015-07" db="EMBL/GenBank/DDBJ databases">
        <title>Plasmids, circular viruses and viroids from rat gut.</title>
        <authorList>
            <person name="Jorgensen T.J."/>
            <person name="Hansen M.A."/>
            <person name="Xu Z."/>
            <person name="Tabak M.A."/>
            <person name="Sorensen S.J."/>
            <person name="Hansen L.H."/>
        </authorList>
    </citation>
    <scope>NUCLEOTIDE SEQUENCE</scope>
    <source>
        <plasmid evidence="1">pRGRH0636</plasmid>
    </source>
</reference>
<accession>A0A0H5Q0V1</accession>
<keyword evidence="1" id="KW-0614">Plasmid</keyword>
<evidence type="ECO:0000313" key="1">
    <source>
        <dbReference type="EMBL" id="CRY95478.1"/>
    </source>
</evidence>
<organism evidence="1">
    <name type="scientific">uncultured prokaryote</name>
    <dbReference type="NCBI Taxonomy" id="198431"/>
    <lineage>
        <taxon>unclassified sequences</taxon>
        <taxon>environmental samples</taxon>
    </lineage>
</organism>
<proteinExistence type="predicted"/>
<name>A0A0H5Q0V1_9ZZZZ</name>
<dbReference type="EMBL" id="LN853262">
    <property type="protein sequence ID" value="CRY95478.1"/>
    <property type="molecule type" value="Genomic_DNA"/>
</dbReference>